<evidence type="ECO:0000256" key="3">
    <source>
        <dbReference type="ARBA" id="ARBA00005297"/>
    </source>
</evidence>
<dbReference type="HAMAP" id="MF_01659">
    <property type="entry name" value="MenD"/>
    <property type="match status" value="1"/>
</dbReference>
<evidence type="ECO:0000256" key="14">
    <source>
        <dbReference type="ARBA" id="ARBA00022842"/>
    </source>
</evidence>
<dbReference type="Gene3D" id="3.40.50.1220">
    <property type="entry name" value="TPP-binding domain"/>
    <property type="match status" value="1"/>
</dbReference>
<gene>
    <name evidence="27" type="ORF">CSSPJE1EN1_LOCUS7704</name>
</gene>
<keyword evidence="25" id="KW-0732">Signal</keyword>
<evidence type="ECO:0000256" key="17">
    <source>
        <dbReference type="ARBA" id="ARBA00023136"/>
    </source>
</evidence>
<dbReference type="InterPro" id="IPR011766">
    <property type="entry name" value="TPP_enzyme_TPP-bd"/>
</dbReference>
<keyword evidence="9" id="KW-0479">Metal-binding</keyword>
<comment type="catalytic activity">
    <reaction evidence="22">
        <text>L-seryl-[protein] + ATP = O-phospho-L-seryl-[protein] + ADP + H(+)</text>
        <dbReference type="Rhea" id="RHEA:17989"/>
        <dbReference type="Rhea" id="RHEA-COMP:9863"/>
        <dbReference type="Rhea" id="RHEA-COMP:11604"/>
        <dbReference type="ChEBI" id="CHEBI:15378"/>
        <dbReference type="ChEBI" id="CHEBI:29999"/>
        <dbReference type="ChEBI" id="CHEBI:30616"/>
        <dbReference type="ChEBI" id="CHEBI:83421"/>
        <dbReference type="ChEBI" id="CHEBI:456216"/>
        <dbReference type="EC" id="2.7.11.1"/>
    </reaction>
</comment>
<evidence type="ECO:0000256" key="19">
    <source>
        <dbReference type="ARBA" id="ARBA00023235"/>
    </source>
</evidence>
<dbReference type="InterPro" id="IPR001611">
    <property type="entry name" value="Leu-rich_rpt"/>
</dbReference>
<keyword evidence="5" id="KW-0723">Serine/threonine-protein kinase</keyword>
<evidence type="ECO:0000256" key="13">
    <source>
        <dbReference type="ARBA" id="ARBA00022840"/>
    </source>
</evidence>
<keyword evidence="28" id="KW-1185">Reference proteome</keyword>
<evidence type="ECO:0000256" key="25">
    <source>
        <dbReference type="SAM" id="SignalP"/>
    </source>
</evidence>
<dbReference type="Proteomes" id="UP001497444">
    <property type="component" value="Chromosome 14"/>
</dbReference>
<keyword evidence="15 24" id="KW-1133">Transmembrane helix</keyword>
<dbReference type="InterPro" id="IPR029058">
    <property type="entry name" value="AB_hydrolase_fold"/>
</dbReference>
<keyword evidence="6" id="KW-0433">Leucine-rich repeat</keyword>
<dbReference type="PROSITE" id="PS00108">
    <property type="entry name" value="PROTEIN_KINASE_ST"/>
    <property type="match status" value="1"/>
</dbReference>
<dbReference type="InterPro" id="IPR001245">
    <property type="entry name" value="Ser-Thr/Tyr_kinase_cat_dom"/>
</dbReference>
<dbReference type="PANTHER" id="PTHR42916">
    <property type="entry name" value="2-SUCCINYL-5-ENOLPYRUVYL-6-HYDROXY-3-CYCLOHEXENE-1-CARBOXYLATE SYNTHASE"/>
    <property type="match status" value="1"/>
</dbReference>
<dbReference type="SFLD" id="SFLDF00009">
    <property type="entry name" value="o-succinylbenzoate_synthase"/>
    <property type="match status" value="1"/>
</dbReference>
<evidence type="ECO:0000256" key="21">
    <source>
        <dbReference type="ARBA" id="ARBA00047899"/>
    </source>
</evidence>
<dbReference type="Gene3D" id="2.60.120.430">
    <property type="entry name" value="Galactose-binding lectin"/>
    <property type="match status" value="1"/>
</dbReference>
<dbReference type="InterPro" id="IPR015890">
    <property type="entry name" value="Chorismate_C"/>
</dbReference>
<dbReference type="SFLD" id="SFLDG00180">
    <property type="entry name" value="muconate_cycloisomerase"/>
    <property type="match status" value="1"/>
</dbReference>
<comment type="catalytic activity">
    <reaction evidence="1">
        <text>chorismate = isochorismate</text>
        <dbReference type="Rhea" id="RHEA:18985"/>
        <dbReference type="ChEBI" id="CHEBI:29748"/>
        <dbReference type="ChEBI" id="CHEBI:29780"/>
        <dbReference type="EC" id="5.4.4.2"/>
    </reaction>
</comment>
<comment type="subcellular location">
    <subcellularLocation>
        <location evidence="2">Membrane</location>
        <topology evidence="2">Single-pass membrane protein</topology>
    </subcellularLocation>
</comment>
<dbReference type="Pfam" id="PF12819">
    <property type="entry name" value="Malectin_like"/>
    <property type="match status" value="1"/>
</dbReference>
<evidence type="ECO:0000256" key="18">
    <source>
        <dbReference type="ARBA" id="ARBA00023211"/>
    </source>
</evidence>
<dbReference type="Pfam" id="PF02776">
    <property type="entry name" value="TPP_enzyme_N"/>
    <property type="match status" value="1"/>
</dbReference>
<keyword evidence="19" id="KW-0413">Isomerase</keyword>
<keyword evidence="14" id="KW-0460">Magnesium</keyword>
<dbReference type="PROSITE" id="PS00107">
    <property type="entry name" value="PROTEIN_KINASE_ATP"/>
    <property type="match status" value="1"/>
</dbReference>
<dbReference type="InterPro" id="IPR008271">
    <property type="entry name" value="Ser/Thr_kinase_AS"/>
</dbReference>
<evidence type="ECO:0000256" key="22">
    <source>
        <dbReference type="ARBA" id="ARBA00048679"/>
    </source>
</evidence>
<reference evidence="27" key="1">
    <citation type="submission" date="2024-02" db="EMBL/GenBank/DDBJ databases">
        <authorList>
            <consortium name="ELIXIR-Norway"/>
            <consortium name="Elixir Norway"/>
        </authorList>
    </citation>
    <scope>NUCLEOTIDE SEQUENCE</scope>
</reference>
<dbReference type="Gene3D" id="3.40.50.1820">
    <property type="entry name" value="alpha/beta hydrolase"/>
    <property type="match status" value="1"/>
</dbReference>
<keyword evidence="20" id="KW-0456">Lyase</keyword>
<comment type="similarity">
    <text evidence="3">Belongs to the isochorismate synthase family.</text>
</comment>
<evidence type="ECO:0000256" key="23">
    <source>
        <dbReference type="PROSITE-ProRule" id="PRU10141"/>
    </source>
</evidence>
<dbReference type="InterPro" id="IPR029017">
    <property type="entry name" value="Enolase-like_N"/>
</dbReference>
<dbReference type="InterPro" id="IPR004433">
    <property type="entry name" value="MenaQ_synth_MenD"/>
</dbReference>
<dbReference type="Pfam" id="PF07714">
    <property type="entry name" value="PK_Tyr_Ser-Thr"/>
    <property type="match status" value="1"/>
</dbReference>
<dbReference type="PROSITE" id="PS50011">
    <property type="entry name" value="PROTEIN_KINASE_DOM"/>
    <property type="match status" value="1"/>
</dbReference>
<dbReference type="EMBL" id="OZ020109">
    <property type="protein sequence ID" value="CAK9262226.1"/>
    <property type="molecule type" value="Genomic_DNA"/>
</dbReference>
<dbReference type="InterPro" id="IPR000073">
    <property type="entry name" value="AB_hydrolase_1"/>
</dbReference>
<dbReference type="SUPFAM" id="SSF52518">
    <property type="entry name" value="Thiamin diphosphate-binding fold (THDP-binding)"/>
    <property type="match status" value="2"/>
</dbReference>
<dbReference type="InterPro" id="IPR032675">
    <property type="entry name" value="LRR_dom_sf"/>
</dbReference>
<dbReference type="Pfam" id="PF16582">
    <property type="entry name" value="TPP_enzyme_M_2"/>
    <property type="match status" value="1"/>
</dbReference>
<evidence type="ECO:0000256" key="15">
    <source>
        <dbReference type="ARBA" id="ARBA00022989"/>
    </source>
</evidence>
<dbReference type="HAMAP" id="MF_01660">
    <property type="entry name" value="MenH"/>
    <property type="match status" value="1"/>
</dbReference>
<evidence type="ECO:0000256" key="9">
    <source>
        <dbReference type="ARBA" id="ARBA00022723"/>
    </source>
</evidence>
<dbReference type="Pfam" id="PF00425">
    <property type="entry name" value="Chorismate_bind"/>
    <property type="match status" value="1"/>
</dbReference>
<dbReference type="SUPFAM" id="SSF54826">
    <property type="entry name" value="Enolase N-terminal domain-like"/>
    <property type="match status" value="1"/>
</dbReference>
<evidence type="ECO:0000256" key="4">
    <source>
        <dbReference type="ARBA" id="ARBA00022428"/>
    </source>
</evidence>
<feature type="transmembrane region" description="Helical" evidence="24">
    <location>
        <begin position="657"/>
        <end position="681"/>
    </location>
</feature>
<feature type="domain" description="Protein kinase" evidence="26">
    <location>
        <begin position="719"/>
        <end position="999"/>
    </location>
</feature>
<keyword evidence="18" id="KW-0464">Manganese</keyword>
<dbReference type="Gene3D" id="3.80.10.10">
    <property type="entry name" value="Ribonuclease Inhibitor"/>
    <property type="match status" value="2"/>
</dbReference>
<comment type="catalytic activity">
    <reaction evidence="21">
        <text>L-threonyl-[protein] + ATP = O-phospho-L-threonyl-[protein] + ADP + H(+)</text>
        <dbReference type="Rhea" id="RHEA:46608"/>
        <dbReference type="Rhea" id="RHEA-COMP:11060"/>
        <dbReference type="Rhea" id="RHEA-COMP:11605"/>
        <dbReference type="ChEBI" id="CHEBI:15378"/>
        <dbReference type="ChEBI" id="CHEBI:30013"/>
        <dbReference type="ChEBI" id="CHEBI:30616"/>
        <dbReference type="ChEBI" id="CHEBI:61977"/>
        <dbReference type="ChEBI" id="CHEBI:456216"/>
        <dbReference type="EC" id="2.7.11.1"/>
    </reaction>
</comment>
<keyword evidence="7" id="KW-0808">Transferase</keyword>
<dbReference type="SUPFAM" id="SSF52058">
    <property type="entry name" value="L domain-like"/>
    <property type="match status" value="1"/>
</dbReference>
<dbReference type="Pfam" id="PF21508">
    <property type="entry name" value="MenC_N"/>
    <property type="match status" value="1"/>
</dbReference>
<dbReference type="CDD" id="cd14066">
    <property type="entry name" value="STKc_IRAK"/>
    <property type="match status" value="1"/>
</dbReference>
<keyword evidence="12" id="KW-0418">Kinase</keyword>
<dbReference type="Gene3D" id="3.40.50.970">
    <property type="match status" value="2"/>
</dbReference>
<dbReference type="Gene3D" id="3.30.390.10">
    <property type="entry name" value="Enolase-like, N-terminal domain"/>
    <property type="match status" value="1"/>
</dbReference>
<dbReference type="InterPro" id="IPR032264">
    <property type="entry name" value="MenD_middle"/>
</dbReference>
<dbReference type="Pfam" id="PF00561">
    <property type="entry name" value="Abhydrolase_1"/>
    <property type="match status" value="1"/>
</dbReference>
<keyword evidence="16" id="KW-0786">Thiamine pyrophosphate</keyword>
<keyword evidence="8 24" id="KW-0812">Transmembrane</keyword>
<evidence type="ECO:0000256" key="24">
    <source>
        <dbReference type="SAM" id="Phobius"/>
    </source>
</evidence>
<dbReference type="InterPro" id="IPR029065">
    <property type="entry name" value="Enolase_C-like"/>
</dbReference>
<feature type="binding site" evidence="23">
    <location>
        <position position="747"/>
    </location>
    <ligand>
        <name>ATP</name>
        <dbReference type="ChEBI" id="CHEBI:30616"/>
    </ligand>
</feature>
<dbReference type="SFLD" id="SFLDS00001">
    <property type="entry name" value="Enolase"/>
    <property type="match status" value="1"/>
</dbReference>
<evidence type="ECO:0000256" key="5">
    <source>
        <dbReference type="ARBA" id="ARBA00022527"/>
    </source>
</evidence>
<dbReference type="CDD" id="cd07037">
    <property type="entry name" value="TPP_PYR_MenD"/>
    <property type="match status" value="1"/>
</dbReference>
<dbReference type="NCBIfam" id="TIGR01927">
    <property type="entry name" value="menC_gam_Gplu"/>
    <property type="match status" value="1"/>
</dbReference>
<evidence type="ECO:0000256" key="16">
    <source>
        <dbReference type="ARBA" id="ARBA00023052"/>
    </source>
</evidence>
<dbReference type="SUPFAM" id="SSF56112">
    <property type="entry name" value="Protein kinase-like (PK-like)"/>
    <property type="match status" value="1"/>
</dbReference>
<dbReference type="InterPro" id="IPR029061">
    <property type="entry name" value="THDP-binding"/>
</dbReference>
<name>A0ABP0W8F8_9BRYO</name>
<dbReference type="InterPro" id="IPR012001">
    <property type="entry name" value="Thiamin_PyroP_enz_TPP-bd_dom"/>
</dbReference>
<dbReference type="SMART" id="SM00922">
    <property type="entry name" value="MR_MLE"/>
    <property type="match status" value="1"/>
</dbReference>
<evidence type="ECO:0000256" key="2">
    <source>
        <dbReference type="ARBA" id="ARBA00004167"/>
    </source>
</evidence>
<feature type="signal peptide" evidence="25">
    <location>
        <begin position="1"/>
        <end position="30"/>
    </location>
</feature>
<proteinExistence type="inferred from homology"/>
<dbReference type="InterPro" id="IPR022485">
    <property type="entry name" value="SHCHC_synthase_MenH"/>
</dbReference>
<dbReference type="InterPro" id="IPR013342">
    <property type="entry name" value="Mandelate_racemase_C"/>
</dbReference>
<protein>
    <recommendedName>
        <fullName evidence="26">Protein kinase domain-containing protein</fullName>
    </recommendedName>
</protein>
<dbReference type="Gene3D" id="3.20.20.120">
    <property type="entry name" value="Enolase-like C-terminal domain"/>
    <property type="match status" value="1"/>
</dbReference>
<evidence type="ECO:0000256" key="10">
    <source>
        <dbReference type="ARBA" id="ARBA00022737"/>
    </source>
</evidence>
<dbReference type="InterPro" id="IPR041338">
    <property type="entry name" value="OSBS_N"/>
</dbReference>
<dbReference type="Gene3D" id="3.60.120.10">
    <property type="entry name" value="Anthranilate synthase"/>
    <property type="match status" value="1"/>
</dbReference>
<evidence type="ECO:0000256" key="12">
    <source>
        <dbReference type="ARBA" id="ARBA00022777"/>
    </source>
</evidence>
<dbReference type="NCBIfam" id="TIGR00173">
    <property type="entry name" value="menD"/>
    <property type="match status" value="1"/>
</dbReference>
<evidence type="ECO:0000256" key="20">
    <source>
        <dbReference type="ARBA" id="ARBA00023239"/>
    </source>
</evidence>
<dbReference type="SUPFAM" id="SSF51604">
    <property type="entry name" value="Enolase C-terminal domain-like"/>
    <property type="match status" value="1"/>
</dbReference>
<keyword evidence="4" id="KW-0474">Menaquinone biosynthesis</keyword>
<dbReference type="InterPro" id="IPR018110">
    <property type="entry name" value="Mandel_Rmase/mucon_lact_enz_CS"/>
</dbReference>
<keyword evidence="10" id="KW-0677">Repeat</keyword>
<dbReference type="InterPro" id="IPR036849">
    <property type="entry name" value="Enolase-like_C_sf"/>
</dbReference>
<dbReference type="InterPro" id="IPR017441">
    <property type="entry name" value="Protein_kinase_ATP_BS"/>
</dbReference>
<dbReference type="Pfam" id="PF13378">
    <property type="entry name" value="MR_MLE_C"/>
    <property type="match status" value="1"/>
</dbReference>
<sequence>MDKCTGVSTAWLLIAVLGVLCNVSVPGVLAENPPGSFFVNCGSTASYVDNVTGITWMPDYQFIDKNSGVNTNVSSASQYYSDFSEFTTLRYFNDSRAKNCYSFPVTPNETYQIRGTFFYGNYDNQTMVPSFQMGVDGTIVASNIISELYVIAYQEITYVPQRNVTFLCLSRDLTNSVPFISAISLVNITGKVTAASPFEDYVYMGYYYVTQFRWNFGGNGIIRYPGDIVDHYWFPIKSNSSYVQSTAQVEALTATGIVNTTFPPKAVMNTALTTNGTMTINIPYTQAYTWFATLYLAELNPNASNSSREFYVRVPGYTDTLEVNPLFDGGGLGRVFEIEYSGIVPTYVSLFKNQSISTAFGPLVNALEIFELSQNQSAILTNEQDTLAIEEIKSSYGNLGVWTGDPCLPYPHPWVTCSNVSILQNSSSIIAVNFSGYGLTGPISPSFGKLRSLTSLVLDNNELNGLLPNFSQFRNLNTLNLRSNQFNGPIPHSIWDIPNLNVLDLSNNNLSDNLVPNTSTPCPTSLIILNLGNNSLSGSFPSNLLDCSNSTLLEINFDHNNFSGTLNMTTWDQVYLTHGVFISMVYNDISTLDPSWEDDTKTYSPILLGGNPICKNLQLSFDFEISYHQQLNCRYNNTVLRSIETVTSNSQRSNNKLILILSTTLSIILVFGGIIGVIILWKYRANALALREIQQEFSKQQVQPTLYSYNVLSKATGDFHQDNKLGEGGFGVVYKGILLDGTKVAVKLLTTKSHQGIDDFLNEVVSITGVRHKNLVKLKGCCLHRTQRLLVYEYVENKNLAEALWGSKMEDNIFLDWPTRFHIFVGIARGLVYLHEDLQPCIIHRDIKAPNILLDNNLNAKIADFGLARLFSDDQSQLFTQIAGTIGYMSPEYATLGQLSTKVDVYSFGILLLEIISGRKAILQNATSNVYLVEWAWSLHKTNMLISLVDQKLHNTIVESEMRRVINVAFLCVQVETTKRPIMSEVLSMLQGEMDLPNILPSSSQISVSRPAPPSLFVSSSSLPVRRQRQRQILCVCACVCREFVVINEFSGLHGNSDTPVGICQTHTLPPALFLDDALAALQAAIVDLEHNPIALKSGILRFEVPLPPGIKPLQWLQSQARNSSVLFPRSYFSPRAPRGDGEGATIVSEDGFNVNDIDACSFLAVAGVGSTVTFSDDKPFSKKSWQATQRFLSKGSPSIRMYGGMRFDPDGMPAAEWRPFGSFYFFVPQLELCECHGCSLLAVNIAWDKALNWTFQASICKALLVLSKVTGGVIWPASHERRTSVVESKHHSPDEGAWTQAVRSVLEMIKYSSHGSPPVVLARRTKLELSDALDPLILLASLQEKDPNAYQFCLQLPDGSAFIGSTPERLFARKGLLVASEAVAATRPRGPTSSEDLGKAIDLLLSPKDHNEFGIVRENVKKHLEAVCSKVEEEFHKRVIKQARVQHLYTRLVGQLKNKSSEFDLMMKLHPTPAVCGHPQALAKSAISMSESFDRGMYAGPVGWFGGDGAEFAVGIRSSLIQPHIRGKYGTTDENQMEGATVYLYAGTGIVQNSNPASEWQELNLKVSQFEVLLQPTLPLDEAVNINAVWANLIVEECCRLGVTYFCTAPGSRSSPLVAAAAENPQVTLMTCIDERSLAFHAIGYGRGANKPAAVITTSGTAVSNLLPAVVEGSQDCVPMIVLTADRPHELRATGANQAIDQVNHFGNYVRYYFDLPPATDEVSARMVLTTIDTAVFLANSSPSGPVHINCPFREPLSGIKEPWNPTCLQGIERWVMDKSPFTKYVGSMTRAPSNYGIIMGQRLGRFAEILKVIKSATRGLLVVGGLHNSEETWAVILLARHLGFPVVPDVLSGFRSLGNVFSMGNSDDRLTILQNFDQLLLSRTAAEAIAPDVILQIGGRLISKRISQFLEASNPSAHILVEEHPFRTDPSHILTHRIQCDTADFVSTIMGSIPASVEPLPFCHFLLLLSQAVEKEIHSKLSMGVQLTEPFVARMVMETLSPGSALFLGNSMPIRDADMYATSSSPGKSLSSGSSIRGLEGRVGCNRGASGIDGVLSSAIGFAVGCNQRVTLLIGDVSFLHDTNGLSILRERAGQLPVTVVVVNNKGGGIFSFLPISKSVQPGTFATLWSTQHEVSLVNLCRAHRINHMLVSTKQELEGALQFAGESPSSCVVEVDGNIEDNAKFHQFMQNSVSWAAERAFHILSMFLHVNGNRNSGDLRRISKSEYYHYRLPLAAPPTTTAQGSRKMWREGFLLRITLHNGFSGIGEVAPLEGLHQESMEEAEDQLRYLITRLSGIPLPENLPLLNGSFSDWFHTKLGVQPNTLHPSVRCGVEMAVLAALAESLSLSLSNLLMGRSLQKSKNKETTERAKGGVKICALIESDGTPEEVADIAAAYVKQGFCTLKLKVARRSSPKEDAKVVAAVRDQVGPHVHIRADANRKWTYLQAIEFAKSVQSFDLQYVEEPLARPQDIPRFCDETGIRVALDETVDEDTIDGRDHLQECSSSGVVAMVIKPGRVGGFERAAAIAEWALNHGRTPVISAAFESSIGLSAYAQFATYIDSQCQQTNNSRTLGSLQDGQHVPVLAHGLGTYSWLDGDVVKSENRFRVIDNRDGSITSEMVDLAILQPELDEDYISLKDKQIKMKNFSVSVENGANIHRFHVWDTGRNSQVPTLVFLHGFMGSGREWLPFMEALAPAFRCITLDLPGHGLTTVEEETASRDDHNLDHHGLEENVFAELMLRTSCRISTAPFSMESVSVVLIKLLKQLGVGKFIPVGYSMGARIALYLALHHSDQMAAVISIAGSPGLEDSSARKSRAASDESLAETLRAGGLELFVESWYQQPLWASLRKHPNFEAIKMERKQHTNCEALADLLASLSVGHQPSLWDKLSNITIPALLIAGDQDTKFLKLAHKMCGRSHQRAGKVTQRSRKAVRSVGREEQWVSSQGFQIPLEFTSNEFPNLVVIPKDVSLEDFFAEEMKKIQLADDKETISDVSNNKNKAPGLEVEEATDGTTDGFFRVVKIENSGHAVHLENPLSLLGILRTFLLQTSKGSISGGTK</sequence>
<dbReference type="Pfam" id="PF02775">
    <property type="entry name" value="TPP_enzyme_C"/>
    <property type="match status" value="1"/>
</dbReference>
<organism evidence="27 28">
    <name type="scientific">Sphagnum jensenii</name>
    <dbReference type="NCBI Taxonomy" id="128206"/>
    <lineage>
        <taxon>Eukaryota</taxon>
        <taxon>Viridiplantae</taxon>
        <taxon>Streptophyta</taxon>
        <taxon>Embryophyta</taxon>
        <taxon>Bryophyta</taxon>
        <taxon>Sphagnophytina</taxon>
        <taxon>Sphagnopsida</taxon>
        <taxon>Sphagnales</taxon>
        <taxon>Sphagnaceae</taxon>
        <taxon>Sphagnum</taxon>
    </lineage>
</organism>
<dbReference type="InterPro" id="IPR004561">
    <property type="entry name" value="IsoChor_synthase"/>
</dbReference>
<dbReference type="SMART" id="SM00220">
    <property type="entry name" value="S_TKc"/>
    <property type="match status" value="1"/>
</dbReference>
<dbReference type="Gene3D" id="1.10.510.10">
    <property type="entry name" value="Transferase(Phosphotransferase) domain 1"/>
    <property type="match status" value="1"/>
</dbReference>
<dbReference type="CDD" id="cd02009">
    <property type="entry name" value="TPP_SHCHC_synthase"/>
    <property type="match status" value="1"/>
</dbReference>
<dbReference type="SUPFAM" id="SSF53474">
    <property type="entry name" value="alpha/beta-Hydrolases"/>
    <property type="match status" value="1"/>
</dbReference>
<evidence type="ECO:0000256" key="11">
    <source>
        <dbReference type="ARBA" id="ARBA00022741"/>
    </source>
</evidence>
<dbReference type="Gene3D" id="3.30.200.20">
    <property type="entry name" value="Phosphorylase Kinase, domain 1"/>
    <property type="match status" value="1"/>
</dbReference>
<evidence type="ECO:0000256" key="7">
    <source>
        <dbReference type="ARBA" id="ARBA00022679"/>
    </source>
</evidence>
<evidence type="ECO:0000256" key="6">
    <source>
        <dbReference type="ARBA" id="ARBA00022614"/>
    </source>
</evidence>
<dbReference type="SUPFAM" id="SSF56322">
    <property type="entry name" value="ADC synthase"/>
    <property type="match status" value="1"/>
</dbReference>
<accession>A0ABP0W8F8</accession>
<evidence type="ECO:0000313" key="28">
    <source>
        <dbReference type="Proteomes" id="UP001497444"/>
    </source>
</evidence>
<evidence type="ECO:0000256" key="8">
    <source>
        <dbReference type="ARBA" id="ARBA00022692"/>
    </source>
</evidence>
<dbReference type="InterPro" id="IPR005801">
    <property type="entry name" value="ADC_synthase"/>
</dbReference>
<evidence type="ECO:0000313" key="27">
    <source>
        <dbReference type="EMBL" id="CAK9262226.1"/>
    </source>
</evidence>
<dbReference type="PROSITE" id="PS00909">
    <property type="entry name" value="MR_MLE_2"/>
    <property type="match status" value="1"/>
</dbReference>
<keyword evidence="11 23" id="KW-0547">Nucleotide-binding</keyword>
<evidence type="ECO:0000256" key="1">
    <source>
        <dbReference type="ARBA" id="ARBA00000799"/>
    </source>
</evidence>
<keyword evidence="13 23" id="KW-0067">ATP-binding</keyword>
<dbReference type="InterPro" id="IPR011009">
    <property type="entry name" value="Kinase-like_dom_sf"/>
</dbReference>
<feature type="chain" id="PRO_5047200042" description="Protein kinase domain-containing protein" evidence="25">
    <location>
        <begin position="31"/>
        <end position="3061"/>
    </location>
</feature>
<dbReference type="Pfam" id="PF13855">
    <property type="entry name" value="LRR_8"/>
    <property type="match status" value="1"/>
</dbReference>
<dbReference type="NCBIfam" id="TIGR00543">
    <property type="entry name" value="isochor_syn"/>
    <property type="match status" value="1"/>
</dbReference>
<dbReference type="PANTHER" id="PTHR42916:SF1">
    <property type="entry name" value="PROTEIN PHYLLO, CHLOROPLASTIC"/>
    <property type="match status" value="1"/>
</dbReference>
<dbReference type="InterPro" id="IPR000719">
    <property type="entry name" value="Prot_kinase_dom"/>
</dbReference>
<dbReference type="InterPro" id="IPR024788">
    <property type="entry name" value="Malectin-like_Carb-bd_dom"/>
</dbReference>
<keyword evidence="17 24" id="KW-0472">Membrane</keyword>
<evidence type="ECO:0000259" key="26">
    <source>
        <dbReference type="PROSITE" id="PS50011"/>
    </source>
</evidence>